<dbReference type="OrthoDB" id="3226519at2759"/>
<reference evidence="3 4" key="1">
    <citation type="submission" date="2014-04" db="EMBL/GenBank/DDBJ databases">
        <authorList>
            <consortium name="DOE Joint Genome Institute"/>
            <person name="Kuo A."/>
            <person name="Zuccaro A."/>
            <person name="Kohler A."/>
            <person name="Nagy L.G."/>
            <person name="Floudas D."/>
            <person name="Copeland A."/>
            <person name="Barry K.W."/>
            <person name="Cichocki N."/>
            <person name="Veneault-Fourrey C."/>
            <person name="LaButti K."/>
            <person name="Lindquist E.A."/>
            <person name="Lipzen A."/>
            <person name="Lundell T."/>
            <person name="Morin E."/>
            <person name="Murat C."/>
            <person name="Sun H."/>
            <person name="Tunlid A."/>
            <person name="Henrissat B."/>
            <person name="Grigoriev I.V."/>
            <person name="Hibbett D.S."/>
            <person name="Martin F."/>
            <person name="Nordberg H.P."/>
            <person name="Cantor M.N."/>
            <person name="Hua S.X."/>
        </authorList>
    </citation>
    <scope>NUCLEOTIDE SEQUENCE [LARGE SCALE GENOMIC DNA]</scope>
    <source>
        <strain evidence="3 4">MAFF 305830</strain>
    </source>
</reference>
<evidence type="ECO:0000313" key="4">
    <source>
        <dbReference type="Proteomes" id="UP000054097"/>
    </source>
</evidence>
<feature type="compositionally biased region" description="Low complexity" evidence="1">
    <location>
        <begin position="186"/>
        <end position="213"/>
    </location>
</feature>
<feature type="compositionally biased region" description="Basic and acidic residues" evidence="1">
    <location>
        <begin position="325"/>
        <end position="340"/>
    </location>
</feature>
<organism evidence="3 4">
    <name type="scientific">Serendipita vermifera MAFF 305830</name>
    <dbReference type="NCBI Taxonomy" id="933852"/>
    <lineage>
        <taxon>Eukaryota</taxon>
        <taxon>Fungi</taxon>
        <taxon>Dikarya</taxon>
        <taxon>Basidiomycota</taxon>
        <taxon>Agaricomycotina</taxon>
        <taxon>Agaricomycetes</taxon>
        <taxon>Sebacinales</taxon>
        <taxon>Serendipitaceae</taxon>
        <taxon>Serendipita</taxon>
    </lineage>
</organism>
<reference evidence="4" key="2">
    <citation type="submission" date="2015-01" db="EMBL/GenBank/DDBJ databases">
        <title>Evolutionary Origins and Diversification of the Mycorrhizal Mutualists.</title>
        <authorList>
            <consortium name="DOE Joint Genome Institute"/>
            <consortium name="Mycorrhizal Genomics Consortium"/>
            <person name="Kohler A."/>
            <person name="Kuo A."/>
            <person name="Nagy L.G."/>
            <person name="Floudas D."/>
            <person name="Copeland A."/>
            <person name="Barry K.W."/>
            <person name="Cichocki N."/>
            <person name="Veneault-Fourrey C."/>
            <person name="LaButti K."/>
            <person name="Lindquist E.A."/>
            <person name="Lipzen A."/>
            <person name="Lundell T."/>
            <person name="Morin E."/>
            <person name="Murat C."/>
            <person name="Riley R."/>
            <person name="Ohm R."/>
            <person name="Sun H."/>
            <person name="Tunlid A."/>
            <person name="Henrissat B."/>
            <person name="Grigoriev I.V."/>
            <person name="Hibbett D.S."/>
            <person name="Martin F."/>
        </authorList>
    </citation>
    <scope>NUCLEOTIDE SEQUENCE [LARGE SCALE GENOMIC DNA]</scope>
    <source>
        <strain evidence="4">MAFF 305830</strain>
    </source>
</reference>
<dbReference type="Proteomes" id="UP000054097">
    <property type="component" value="Unassembled WGS sequence"/>
</dbReference>
<evidence type="ECO:0000313" key="3">
    <source>
        <dbReference type="EMBL" id="KIM26605.1"/>
    </source>
</evidence>
<dbReference type="HOGENOM" id="CLU_778822_0_0_1"/>
<keyword evidence="2" id="KW-0472">Membrane</keyword>
<name>A0A0C3APY0_SERVB</name>
<feature type="compositionally biased region" description="Polar residues" evidence="1">
    <location>
        <begin position="231"/>
        <end position="265"/>
    </location>
</feature>
<accession>A0A0C3APY0</accession>
<feature type="compositionally biased region" description="Low complexity" evidence="1">
    <location>
        <begin position="157"/>
        <end position="176"/>
    </location>
</feature>
<dbReference type="EMBL" id="KN824305">
    <property type="protein sequence ID" value="KIM26605.1"/>
    <property type="molecule type" value="Genomic_DNA"/>
</dbReference>
<proteinExistence type="predicted"/>
<protein>
    <submittedName>
        <fullName evidence="3">Uncharacterized protein</fullName>
    </submittedName>
</protein>
<sequence length="356" mass="37283">MARITCPDGLPSRVTRIQTRTASRPGIYLTDCSPARNGKLADFNPWDQTRLNKRQEEICSADCSNSCSDGTGGPSTNDCSILANQLSDRNSQFTVGPLQTVHQESETCMFSLVNMVSSSFVYCDSTWARQSRGLIGSCSSGGMCQGSRFQAVVRVNTSSPTPTSTPALATTPSSDPRTTNQGGDGDINSNNGGNSRASTGESESSSVGNRGSSSAGGNGPNSNGGVGGPMTTLSNGSVLMVPTSSVTLPSDGDSNGVSISTGEKNGSSTNVLVIVGAVFGLLVLFALIALLLLWGRKKRAQGKLEAFEEMIETYPRDSYVLRDTKEPMSRGAIAEERSPVADRGPPPPWSPNVHGQ</sequence>
<evidence type="ECO:0000256" key="2">
    <source>
        <dbReference type="SAM" id="Phobius"/>
    </source>
</evidence>
<dbReference type="STRING" id="933852.A0A0C3APY0"/>
<gene>
    <name evidence="3" type="ORF">M408DRAFT_330546</name>
</gene>
<feature type="region of interest" description="Disordered" evidence="1">
    <location>
        <begin position="157"/>
        <end position="265"/>
    </location>
</feature>
<keyword evidence="2" id="KW-1133">Transmembrane helix</keyword>
<feature type="compositionally biased region" description="Gly residues" evidence="1">
    <location>
        <begin position="214"/>
        <end position="228"/>
    </location>
</feature>
<feature type="transmembrane region" description="Helical" evidence="2">
    <location>
        <begin position="271"/>
        <end position="294"/>
    </location>
</feature>
<keyword evidence="4" id="KW-1185">Reference proteome</keyword>
<keyword evidence="2" id="KW-0812">Transmembrane</keyword>
<dbReference type="AlphaFoldDB" id="A0A0C3APY0"/>
<evidence type="ECO:0000256" key="1">
    <source>
        <dbReference type="SAM" id="MobiDB-lite"/>
    </source>
</evidence>
<feature type="region of interest" description="Disordered" evidence="1">
    <location>
        <begin position="325"/>
        <end position="356"/>
    </location>
</feature>